<evidence type="ECO:0000313" key="6">
    <source>
        <dbReference type="Proteomes" id="UP000619376"/>
    </source>
</evidence>
<accession>A0A7W8KCH5</accession>
<reference evidence="4 5" key="3">
    <citation type="submission" date="2020-08" db="EMBL/GenBank/DDBJ databases">
        <title>Genomic Encyclopedia of Type Strains, Phase IV (KMG-IV): sequencing the most valuable type-strain genomes for metagenomic binning, comparative biology and taxonomic classification.</title>
        <authorList>
            <person name="Goeker M."/>
        </authorList>
    </citation>
    <scope>NUCLEOTIDE SEQUENCE [LARGE SCALE GENOMIC DNA]</scope>
    <source>
        <strain evidence="4 5">DSM 27521</strain>
    </source>
</reference>
<evidence type="ECO:0000256" key="1">
    <source>
        <dbReference type="ARBA" id="ARBA00006817"/>
    </source>
</evidence>
<evidence type="ECO:0000313" key="5">
    <source>
        <dbReference type="Proteomes" id="UP000539473"/>
    </source>
</evidence>
<feature type="domain" description="Activator of Hsp90 ATPase homologue 1/2-like C-terminal" evidence="2">
    <location>
        <begin position="14"/>
        <end position="137"/>
    </location>
</feature>
<gene>
    <name evidence="3" type="ORF">GCM10017781_13290</name>
    <name evidence="4" type="ORF">HNQ07_001129</name>
</gene>
<dbReference type="Proteomes" id="UP000619376">
    <property type="component" value="Unassembled WGS sequence"/>
</dbReference>
<reference evidence="3" key="1">
    <citation type="journal article" date="2014" name="Int. J. Syst. Evol. Microbiol.">
        <title>Complete genome of a new Firmicutes species belonging to the dominant human colonic microbiota ('Ruminococcus bicirculans') reveals two chromosomes and a selective capacity to utilize plant glucans.</title>
        <authorList>
            <consortium name="NISC Comparative Sequencing Program"/>
            <person name="Wegmann U."/>
            <person name="Louis P."/>
            <person name="Goesmann A."/>
            <person name="Henrissat B."/>
            <person name="Duncan S.H."/>
            <person name="Flint H.J."/>
        </authorList>
    </citation>
    <scope>NUCLEOTIDE SEQUENCE</scope>
    <source>
        <strain evidence="3">CGMCC 1.18437</strain>
    </source>
</reference>
<organism evidence="4 5">
    <name type="scientific">Deinococcus metalli</name>
    <dbReference type="NCBI Taxonomy" id="1141878"/>
    <lineage>
        <taxon>Bacteria</taxon>
        <taxon>Thermotogati</taxon>
        <taxon>Deinococcota</taxon>
        <taxon>Deinococci</taxon>
        <taxon>Deinococcales</taxon>
        <taxon>Deinococcaceae</taxon>
        <taxon>Deinococcus</taxon>
    </lineage>
</organism>
<dbReference type="Proteomes" id="UP000539473">
    <property type="component" value="Unassembled WGS sequence"/>
</dbReference>
<reference evidence="6" key="2">
    <citation type="journal article" date="2019" name="Int. J. Syst. Evol. Microbiol.">
        <title>The Global Catalogue of Microorganisms (GCM) 10K type strain sequencing project: providing services to taxonomists for standard genome sequencing and annotation.</title>
        <authorList>
            <consortium name="The Broad Institute Genomics Platform"/>
            <consortium name="The Broad Institute Genome Sequencing Center for Infectious Disease"/>
            <person name="Wu L."/>
            <person name="Ma J."/>
        </authorList>
    </citation>
    <scope>NUCLEOTIDE SEQUENCE [LARGE SCALE GENOMIC DNA]</scope>
    <source>
        <strain evidence="6">CGMCC 1.18437</strain>
    </source>
</reference>
<dbReference type="CDD" id="cd08897">
    <property type="entry name" value="SRPBCC_CalC_Aha1-like_4"/>
    <property type="match status" value="1"/>
</dbReference>
<dbReference type="RefSeq" id="WP_184109952.1">
    <property type="nucleotide sequence ID" value="NZ_BNAJ01000002.1"/>
</dbReference>
<protein>
    <submittedName>
        <fullName evidence="3">Activator of HSP90 ATPase</fullName>
    </submittedName>
    <submittedName>
        <fullName evidence="4">Uncharacterized protein YndB with AHSA1/START domain</fullName>
    </submittedName>
</protein>
<evidence type="ECO:0000259" key="2">
    <source>
        <dbReference type="Pfam" id="PF08327"/>
    </source>
</evidence>
<keyword evidence="6" id="KW-1185">Reference proteome</keyword>
<reference evidence="3" key="4">
    <citation type="submission" date="2024-05" db="EMBL/GenBank/DDBJ databases">
        <authorList>
            <person name="Sun Q."/>
            <person name="Zhou Y."/>
        </authorList>
    </citation>
    <scope>NUCLEOTIDE SEQUENCE</scope>
    <source>
        <strain evidence="3">CGMCC 1.18437</strain>
    </source>
</reference>
<comment type="caution">
    <text evidence="4">The sequence shown here is derived from an EMBL/GenBank/DDBJ whole genome shotgun (WGS) entry which is preliminary data.</text>
</comment>
<dbReference type="SUPFAM" id="SSF55961">
    <property type="entry name" value="Bet v1-like"/>
    <property type="match status" value="1"/>
</dbReference>
<dbReference type="InterPro" id="IPR013538">
    <property type="entry name" value="ASHA1/2-like_C"/>
</dbReference>
<dbReference type="Gene3D" id="3.30.530.20">
    <property type="match status" value="1"/>
</dbReference>
<dbReference type="InterPro" id="IPR023393">
    <property type="entry name" value="START-like_dom_sf"/>
</dbReference>
<dbReference type="EMBL" id="JACHFK010000002">
    <property type="protein sequence ID" value="MBB5375672.1"/>
    <property type="molecule type" value="Genomic_DNA"/>
</dbReference>
<evidence type="ECO:0000313" key="4">
    <source>
        <dbReference type="EMBL" id="MBB5375672.1"/>
    </source>
</evidence>
<comment type="similarity">
    <text evidence="1">Belongs to the AHA1 family.</text>
</comment>
<dbReference type="Pfam" id="PF08327">
    <property type="entry name" value="AHSA1"/>
    <property type="match status" value="1"/>
</dbReference>
<proteinExistence type="inferred from homology"/>
<dbReference type="EMBL" id="BNAJ01000002">
    <property type="protein sequence ID" value="GHF37899.1"/>
    <property type="molecule type" value="Genomic_DNA"/>
</dbReference>
<sequence length="146" mass="16139">MDGSAITVDTLVHAPLNTVWIAWTGPEHITQWNHASDDWHCPRAVNDLRPGGTFSSTMAARDGSVEFEFGGEYTAVQPRERLAYTIGDGRAVLVTFEAVDDDTTRVTETFEAESQHPPDMQRAGWQAILENFRTYAESLDTPATAP</sequence>
<name>A0A7W8KCH5_9DEIO</name>
<dbReference type="AlphaFoldDB" id="A0A7W8KCH5"/>
<evidence type="ECO:0000313" key="3">
    <source>
        <dbReference type="EMBL" id="GHF37899.1"/>
    </source>
</evidence>